<keyword evidence="12" id="KW-1185">Reference proteome</keyword>
<dbReference type="InterPro" id="IPR000701">
    <property type="entry name" value="SuccDH_FuR_B_TM-su"/>
</dbReference>
<keyword evidence="9 10" id="KW-0472">Membrane</keyword>
<comment type="cofactor">
    <cofactor evidence="1">
        <name>heme</name>
        <dbReference type="ChEBI" id="CHEBI:30413"/>
    </cofactor>
</comment>
<dbReference type="InterPro" id="IPR034804">
    <property type="entry name" value="SQR/QFR_C/D"/>
</dbReference>
<comment type="subcellular location">
    <subcellularLocation>
        <location evidence="3">Membrane</location>
    </subcellularLocation>
</comment>
<dbReference type="SUPFAM" id="SSF81343">
    <property type="entry name" value="Fumarate reductase respiratory complex transmembrane subunits"/>
    <property type="match status" value="1"/>
</dbReference>
<keyword evidence="5 10" id="KW-0812">Transmembrane</keyword>
<dbReference type="AlphaFoldDB" id="A0A1M5PJ96"/>
<dbReference type="STRING" id="996342.SAMN05443551_1323"/>
<dbReference type="EMBL" id="FQXC01000001">
    <property type="protein sequence ID" value="SHH01828.1"/>
    <property type="molecule type" value="Genomic_DNA"/>
</dbReference>
<evidence type="ECO:0000256" key="8">
    <source>
        <dbReference type="ARBA" id="ARBA00023004"/>
    </source>
</evidence>
<reference evidence="11 12" key="1">
    <citation type="submission" date="2016-11" db="EMBL/GenBank/DDBJ databases">
        <authorList>
            <person name="Jaros S."/>
            <person name="Januszkiewicz K."/>
            <person name="Wedrychowicz H."/>
        </authorList>
    </citation>
    <scope>NUCLEOTIDE SEQUENCE [LARGE SCALE GENOMIC DNA]</scope>
    <source>
        <strain evidence="11 12">DSM 29431</strain>
    </source>
</reference>
<feature type="transmembrane region" description="Helical" evidence="10">
    <location>
        <begin position="12"/>
        <end position="32"/>
    </location>
</feature>
<evidence type="ECO:0000256" key="10">
    <source>
        <dbReference type="SAM" id="Phobius"/>
    </source>
</evidence>
<protein>
    <submittedName>
        <fullName evidence="11">Fumarate reductase subunit C</fullName>
    </submittedName>
</protein>
<keyword evidence="6" id="KW-0479">Metal-binding</keyword>
<gene>
    <name evidence="11" type="ORF">SAMN05443551_1323</name>
</gene>
<keyword evidence="8" id="KW-0408">Iron</keyword>
<evidence type="ECO:0000256" key="3">
    <source>
        <dbReference type="ARBA" id="ARBA00004370"/>
    </source>
</evidence>
<proteinExistence type="predicted"/>
<dbReference type="Pfam" id="PF01127">
    <property type="entry name" value="Sdh_cyt"/>
    <property type="match status" value="1"/>
</dbReference>
<dbReference type="RefSeq" id="WP_072776630.1">
    <property type="nucleotide sequence ID" value="NZ_FQXC01000001.1"/>
</dbReference>
<comment type="function">
    <text evidence="2">Membrane-anchoring subunit of succinate dehydrogenase (SDH).</text>
</comment>
<evidence type="ECO:0000256" key="9">
    <source>
        <dbReference type="ARBA" id="ARBA00023136"/>
    </source>
</evidence>
<evidence type="ECO:0000313" key="11">
    <source>
        <dbReference type="EMBL" id="SHH01828.1"/>
    </source>
</evidence>
<evidence type="ECO:0000256" key="1">
    <source>
        <dbReference type="ARBA" id="ARBA00001971"/>
    </source>
</evidence>
<evidence type="ECO:0000256" key="7">
    <source>
        <dbReference type="ARBA" id="ARBA00022989"/>
    </source>
</evidence>
<dbReference type="GO" id="GO:0046872">
    <property type="term" value="F:metal ion binding"/>
    <property type="evidence" value="ECO:0007669"/>
    <property type="project" value="UniProtKB-KW"/>
</dbReference>
<evidence type="ECO:0000256" key="4">
    <source>
        <dbReference type="ARBA" id="ARBA00022617"/>
    </source>
</evidence>
<keyword evidence="4" id="KW-0349">Heme</keyword>
<dbReference type="GO" id="GO:0016020">
    <property type="term" value="C:membrane"/>
    <property type="evidence" value="ECO:0007669"/>
    <property type="project" value="UniProtKB-SubCell"/>
</dbReference>
<dbReference type="OrthoDB" id="5787321at2"/>
<organism evidence="11 12">
    <name type="scientific">Marivita hallyeonensis</name>
    <dbReference type="NCBI Taxonomy" id="996342"/>
    <lineage>
        <taxon>Bacteria</taxon>
        <taxon>Pseudomonadati</taxon>
        <taxon>Pseudomonadota</taxon>
        <taxon>Alphaproteobacteria</taxon>
        <taxon>Rhodobacterales</taxon>
        <taxon>Roseobacteraceae</taxon>
        <taxon>Marivita</taxon>
    </lineage>
</organism>
<feature type="transmembrane region" description="Helical" evidence="10">
    <location>
        <begin position="87"/>
        <end position="107"/>
    </location>
</feature>
<evidence type="ECO:0000313" key="12">
    <source>
        <dbReference type="Proteomes" id="UP000184221"/>
    </source>
</evidence>
<keyword evidence="7 10" id="KW-1133">Transmembrane helix</keyword>
<name>A0A1M5PJ96_9RHOB</name>
<sequence length="109" mass="11744">MLDMRLYMAQRLSALVMAPFVIVHIGVMIYAIQGGLTAAEILGRTQGSLFWFLFYGIFVVAVSIHAAIGLRVILFEWAGLKGVALSVISWGIGLVLFAMGANAVWAVTA</sequence>
<evidence type="ECO:0000256" key="5">
    <source>
        <dbReference type="ARBA" id="ARBA00022692"/>
    </source>
</evidence>
<dbReference type="Proteomes" id="UP000184221">
    <property type="component" value="Unassembled WGS sequence"/>
</dbReference>
<accession>A0A1M5PJ96</accession>
<feature type="transmembrane region" description="Helical" evidence="10">
    <location>
        <begin position="52"/>
        <end position="75"/>
    </location>
</feature>
<evidence type="ECO:0000256" key="6">
    <source>
        <dbReference type="ARBA" id="ARBA00022723"/>
    </source>
</evidence>
<dbReference type="Gene3D" id="1.20.1300.10">
    <property type="entry name" value="Fumarate reductase/succinate dehydrogenase, transmembrane subunit"/>
    <property type="match status" value="1"/>
</dbReference>
<evidence type="ECO:0000256" key="2">
    <source>
        <dbReference type="ARBA" id="ARBA00004050"/>
    </source>
</evidence>